<protein>
    <submittedName>
        <fullName evidence="8">PLDc N-terminal domain-containing protein</fullName>
    </submittedName>
</protein>
<keyword evidence="3 6" id="KW-0812">Transmembrane</keyword>
<evidence type="ECO:0000256" key="5">
    <source>
        <dbReference type="ARBA" id="ARBA00023136"/>
    </source>
</evidence>
<feature type="transmembrane region" description="Helical" evidence="6">
    <location>
        <begin position="45"/>
        <end position="64"/>
    </location>
</feature>
<comment type="subcellular location">
    <subcellularLocation>
        <location evidence="1">Cell membrane</location>
        <topology evidence="1">Multi-pass membrane protein</topology>
    </subcellularLocation>
</comment>
<dbReference type="Pfam" id="PF13396">
    <property type="entry name" value="PLDc_N"/>
    <property type="match status" value="1"/>
</dbReference>
<keyword evidence="2" id="KW-1003">Cell membrane</keyword>
<comment type="caution">
    <text evidence="8">The sequence shown here is derived from an EMBL/GenBank/DDBJ whole genome shotgun (WGS) entry which is preliminary data.</text>
</comment>
<dbReference type="InterPro" id="IPR027379">
    <property type="entry name" value="CLS_N"/>
</dbReference>
<sequence length="67" mass="7990">MNMIINVKELLPFLIPLMILQLLLMISALTMIIQQRRFKYLNRAVWIIIVIVFNIVGPVLYFVMERK</sequence>
<dbReference type="EMBL" id="JADGLW010000007">
    <property type="protein sequence ID" value="MBF0754421.1"/>
    <property type="molecule type" value="Genomic_DNA"/>
</dbReference>
<evidence type="ECO:0000313" key="8">
    <source>
        <dbReference type="EMBL" id="MBF0754421.1"/>
    </source>
</evidence>
<proteinExistence type="predicted"/>
<evidence type="ECO:0000256" key="1">
    <source>
        <dbReference type="ARBA" id="ARBA00004651"/>
    </source>
</evidence>
<keyword evidence="4 6" id="KW-1133">Transmembrane helix</keyword>
<gene>
    <name evidence="8" type="ORF">IR135_09115</name>
</gene>
<feature type="transmembrane region" description="Helical" evidence="6">
    <location>
        <begin position="13"/>
        <end position="33"/>
    </location>
</feature>
<evidence type="ECO:0000313" key="9">
    <source>
        <dbReference type="Proteomes" id="UP000647980"/>
    </source>
</evidence>
<dbReference type="Proteomes" id="UP000647980">
    <property type="component" value="Unassembled WGS sequence"/>
</dbReference>
<evidence type="ECO:0000259" key="7">
    <source>
        <dbReference type="Pfam" id="PF13396"/>
    </source>
</evidence>
<name>A0ABR9Y054_9STAP</name>
<evidence type="ECO:0000256" key="2">
    <source>
        <dbReference type="ARBA" id="ARBA00022475"/>
    </source>
</evidence>
<reference evidence="8 9" key="1">
    <citation type="submission" date="2020-10" db="EMBL/GenBank/DDBJ databases">
        <title>Mouse Oral microbiota.</title>
        <authorList>
            <person name="Joseph S."/>
            <person name="Aduse-Opoku J."/>
        </authorList>
    </citation>
    <scope>NUCLEOTIDE SEQUENCE [LARGE SCALE GENOMIC DNA]</scope>
    <source>
        <strain evidence="8 9">19428wE5_W307</strain>
    </source>
</reference>
<organism evidence="8 9">
    <name type="scientific">Jeotgalicoccus nanhaiensis</name>
    <dbReference type="NCBI Taxonomy" id="568603"/>
    <lineage>
        <taxon>Bacteria</taxon>
        <taxon>Bacillati</taxon>
        <taxon>Bacillota</taxon>
        <taxon>Bacilli</taxon>
        <taxon>Bacillales</taxon>
        <taxon>Staphylococcaceae</taxon>
        <taxon>Jeotgalicoccus</taxon>
    </lineage>
</organism>
<evidence type="ECO:0000256" key="4">
    <source>
        <dbReference type="ARBA" id="ARBA00022989"/>
    </source>
</evidence>
<feature type="domain" description="Cardiolipin synthase N-terminal" evidence="7">
    <location>
        <begin position="24"/>
        <end position="63"/>
    </location>
</feature>
<keyword evidence="9" id="KW-1185">Reference proteome</keyword>
<evidence type="ECO:0000256" key="6">
    <source>
        <dbReference type="SAM" id="Phobius"/>
    </source>
</evidence>
<evidence type="ECO:0000256" key="3">
    <source>
        <dbReference type="ARBA" id="ARBA00022692"/>
    </source>
</evidence>
<accession>A0ABR9Y054</accession>
<keyword evidence="5 6" id="KW-0472">Membrane</keyword>